<name>A0A167H1Q2_CALVF</name>
<dbReference type="CDD" id="cd04475">
    <property type="entry name" value="RPA1_DBD_B"/>
    <property type="match status" value="1"/>
</dbReference>
<dbReference type="InterPro" id="IPR013955">
    <property type="entry name" value="Rep_factor-A_C"/>
</dbReference>
<feature type="compositionally biased region" description="Basic and acidic residues" evidence="2">
    <location>
        <begin position="719"/>
        <end position="731"/>
    </location>
</feature>
<dbReference type="EMBL" id="KV417328">
    <property type="protein sequence ID" value="KZO91139.1"/>
    <property type="molecule type" value="Genomic_DNA"/>
</dbReference>
<sequence length="739" mass="81157">MAPQLQPGSCALLLQGMNTKVDVVVQVIGKERVAIRRIPLEAEEWRLHISDGQYSLLVMLDSNMNHVLADLVENGFLSVKEVVRREMSGRRITLLTRVYIVPTVGEQEKIGVPVPLNILVTAVMAQGPGIATPVAALPSSAARGWPAPNLSRPSIAPAPNAGRGSIPPTPHAGRGSIPPTPHAGRGSIPPTPHARRGSIPPSASRGADAARGEARSPSSAQRQRDATRTEEGAGEVAASLSKLSVAPKRPLMGLSKKSTSKVPGASTSKPSAFQTVNSLLTKTFGRRTEYPTGIAEDNLRHVMLDVLSPGMEPDWFVKVRVVEHSGRNRWESAESSGIKLQLSVVDKDENKMRVVTFDPSIIDLFVREVRVGQLMYFWCVKIIATNPTFQHVGFCMNEMILKPGAGYELLESDDRDIPGVVWTFTNVKNIQALGPDSRVDLIAVILHVGKYESIRDEDGSERNRREVQLVDKTNYVIRLVIWEERARAFSGKDNDVIALKNVVTTKYGGASLNVFVETSYLLNPKGVPGFDVLKKCAGSVMDPNVLPRSFALSIDVVRKGDFGKGARVDTVNVIATIRHANKDCIYQACTHAGCNRKLNERYVCPMPAHNPQNPKHKRFCYLFNLRIGSETWKEQVKILAFDGAADMLLGMTANKAARAGWRRQCDTAVDELIGTTWWFTVQCRTKVLYGNNNPQWSVTVIGAARLDVDGTVIVADPYERTSDDELQRVDSPEEDEDED</sequence>
<organism evidence="5 6">
    <name type="scientific">Calocera viscosa (strain TUFC12733)</name>
    <dbReference type="NCBI Taxonomy" id="1330018"/>
    <lineage>
        <taxon>Eukaryota</taxon>
        <taxon>Fungi</taxon>
        <taxon>Dikarya</taxon>
        <taxon>Basidiomycota</taxon>
        <taxon>Agaricomycotina</taxon>
        <taxon>Dacrymycetes</taxon>
        <taxon>Dacrymycetales</taxon>
        <taxon>Dacrymycetaceae</taxon>
        <taxon>Calocera</taxon>
    </lineage>
</organism>
<feature type="compositionally biased region" description="Polar residues" evidence="2">
    <location>
        <begin position="256"/>
        <end position="270"/>
    </location>
</feature>
<dbReference type="STRING" id="1330018.A0A167H1Q2"/>
<reference evidence="5 6" key="1">
    <citation type="journal article" date="2016" name="Mol. Biol. Evol.">
        <title>Comparative Genomics of Early-Diverging Mushroom-Forming Fungi Provides Insights into the Origins of Lignocellulose Decay Capabilities.</title>
        <authorList>
            <person name="Nagy L.G."/>
            <person name="Riley R."/>
            <person name="Tritt A."/>
            <person name="Adam C."/>
            <person name="Daum C."/>
            <person name="Floudas D."/>
            <person name="Sun H."/>
            <person name="Yadav J.S."/>
            <person name="Pangilinan J."/>
            <person name="Larsson K.H."/>
            <person name="Matsuura K."/>
            <person name="Barry K."/>
            <person name="Labutti K."/>
            <person name="Kuo R."/>
            <person name="Ohm R.A."/>
            <person name="Bhattacharya S.S."/>
            <person name="Shirouzu T."/>
            <person name="Yoshinaga Y."/>
            <person name="Martin F.M."/>
            <person name="Grigoriev I.V."/>
            <person name="Hibbett D.S."/>
        </authorList>
    </citation>
    <scope>NUCLEOTIDE SEQUENCE [LARGE SCALE GENOMIC DNA]</scope>
    <source>
        <strain evidence="5 6">TUFC12733</strain>
    </source>
</reference>
<evidence type="ECO:0000256" key="2">
    <source>
        <dbReference type="SAM" id="MobiDB-lite"/>
    </source>
</evidence>
<dbReference type="Proteomes" id="UP000076738">
    <property type="component" value="Unassembled WGS sequence"/>
</dbReference>
<feature type="region of interest" description="Disordered" evidence="2">
    <location>
        <begin position="719"/>
        <end position="739"/>
    </location>
</feature>
<dbReference type="OrthoDB" id="1751331at2759"/>
<evidence type="ECO:0000313" key="6">
    <source>
        <dbReference type="Proteomes" id="UP000076738"/>
    </source>
</evidence>
<gene>
    <name evidence="5" type="ORF">CALVIDRAFT_531034</name>
</gene>
<dbReference type="Pfam" id="PF08646">
    <property type="entry name" value="Rep_fac-A_C"/>
    <property type="match status" value="1"/>
</dbReference>
<dbReference type="GO" id="GO:0003677">
    <property type="term" value="F:DNA binding"/>
    <property type="evidence" value="ECO:0007669"/>
    <property type="project" value="UniProtKB-KW"/>
</dbReference>
<feature type="region of interest" description="Disordered" evidence="2">
    <location>
        <begin position="148"/>
        <end position="270"/>
    </location>
</feature>
<evidence type="ECO:0000259" key="4">
    <source>
        <dbReference type="Pfam" id="PF16900"/>
    </source>
</evidence>
<protein>
    <recommendedName>
        <fullName evidence="7">Replication protein A subunit</fullName>
    </recommendedName>
</protein>
<feature type="compositionally biased region" description="Basic and acidic residues" evidence="2">
    <location>
        <begin position="222"/>
        <end position="231"/>
    </location>
</feature>
<evidence type="ECO:0000256" key="1">
    <source>
        <dbReference type="ARBA" id="ARBA00023125"/>
    </source>
</evidence>
<dbReference type="InterPro" id="IPR031657">
    <property type="entry name" value="REPA_OB_2"/>
</dbReference>
<evidence type="ECO:0008006" key="7">
    <source>
        <dbReference type="Google" id="ProtNLM"/>
    </source>
</evidence>
<feature type="domain" description="Replication protein A OB" evidence="4">
    <location>
        <begin position="428"/>
        <end position="520"/>
    </location>
</feature>
<keyword evidence="1" id="KW-0238">DNA-binding</keyword>
<proteinExistence type="predicted"/>
<keyword evidence="6" id="KW-1185">Reference proteome</keyword>
<dbReference type="Gene3D" id="2.40.50.140">
    <property type="entry name" value="Nucleic acid-binding proteins"/>
    <property type="match status" value="4"/>
</dbReference>
<dbReference type="AlphaFoldDB" id="A0A167H1Q2"/>
<dbReference type="InterPro" id="IPR012340">
    <property type="entry name" value="NA-bd_OB-fold"/>
</dbReference>
<evidence type="ECO:0000313" key="5">
    <source>
        <dbReference type="EMBL" id="KZO91139.1"/>
    </source>
</evidence>
<evidence type="ECO:0000259" key="3">
    <source>
        <dbReference type="Pfam" id="PF08646"/>
    </source>
</evidence>
<accession>A0A167H1Q2</accession>
<dbReference type="Pfam" id="PF16900">
    <property type="entry name" value="REPA_OB_2"/>
    <property type="match status" value="1"/>
</dbReference>
<feature type="domain" description="Replication factor A C-terminal" evidence="3">
    <location>
        <begin position="572"/>
        <end position="708"/>
    </location>
</feature>
<dbReference type="SUPFAM" id="SSF50249">
    <property type="entry name" value="Nucleic acid-binding proteins"/>
    <property type="match status" value="4"/>
</dbReference>